<feature type="compositionally biased region" description="Basic and acidic residues" evidence="1">
    <location>
        <begin position="1"/>
        <end position="16"/>
    </location>
</feature>
<dbReference type="Proteomes" id="UP000276776">
    <property type="component" value="Unassembled WGS sequence"/>
</dbReference>
<dbReference type="WBParaSite" id="TCLT_0000248001-mRNA-1">
    <property type="protein sequence ID" value="TCLT_0000248001-mRNA-1"/>
    <property type="gene ID" value="TCLT_0000248001"/>
</dbReference>
<organism evidence="4">
    <name type="scientific">Thelazia callipaeda</name>
    <name type="common">Oriental eyeworm</name>
    <name type="synonym">Parasitic nematode</name>
    <dbReference type="NCBI Taxonomy" id="103827"/>
    <lineage>
        <taxon>Eukaryota</taxon>
        <taxon>Metazoa</taxon>
        <taxon>Ecdysozoa</taxon>
        <taxon>Nematoda</taxon>
        <taxon>Chromadorea</taxon>
        <taxon>Rhabditida</taxon>
        <taxon>Spirurina</taxon>
        <taxon>Spiruromorpha</taxon>
        <taxon>Thelazioidea</taxon>
        <taxon>Thelaziidae</taxon>
        <taxon>Thelazia</taxon>
    </lineage>
</organism>
<evidence type="ECO:0000313" key="4">
    <source>
        <dbReference type="WBParaSite" id="TCLT_0000248001-mRNA-1"/>
    </source>
</evidence>
<evidence type="ECO:0000313" key="3">
    <source>
        <dbReference type="Proteomes" id="UP000276776"/>
    </source>
</evidence>
<evidence type="ECO:0000313" key="2">
    <source>
        <dbReference type="EMBL" id="VDM98459.1"/>
    </source>
</evidence>
<reference evidence="2 3" key="2">
    <citation type="submission" date="2018-11" db="EMBL/GenBank/DDBJ databases">
        <authorList>
            <consortium name="Pathogen Informatics"/>
        </authorList>
    </citation>
    <scope>NUCLEOTIDE SEQUENCE [LARGE SCALE GENOMIC DNA]</scope>
</reference>
<feature type="region of interest" description="Disordered" evidence="1">
    <location>
        <begin position="1"/>
        <end position="63"/>
    </location>
</feature>
<keyword evidence="3" id="KW-1185">Reference proteome</keyword>
<name>A0A0N5CQI0_THECL</name>
<sequence>MEKTEPGVVNEKKSETGEVVEESSVKNMGEHDQSTGTSKTECRVSTPRKPEQDPTRESRRYNL</sequence>
<proteinExistence type="predicted"/>
<dbReference type="AlphaFoldDB" id="A0A0N5CQI0"/>
<reference evidence="4" key="1">
    <citation type="submission" date="2017-02" db="UniProtKB">
        <authorList>
            <consortium name="WormBaseParasite"/>
        </authorList>
    </citation>
    <scope>IDENTIFICATION</scope>
</reference>
<feature type="compositionally biased region" description="Basic and acidic residues" evidence="1">
    <location>
        <begin position="48"/>
        <end position="63"/>
    </location>
</feature>
<protein>
    <submittedName>
        <fullName evidence="4">Hva1_TUDOR domain-containing protein</fullName>
    </submittedName>
</protein>
<dbReference type="EMBL" id="UYYF01000519">
    <property type="protein sequence ID" value="VDM98459.1"/>
    <property type="molecule type" value="Genomic_DNA"/>
</dbReference>
<gene>
    <name evidence="2" type="ORF">TCLT_LOCUS2481</name>
</gene>
<evidence type="ECO:0000256" key="1">
    <source>
        <dbReference type="SAM" id="MobiDB-lite"/>
    </source>
</evidence>
<accession>A0A0N5CQI0</accession>